<accession>A0ABY2X9E0</accession>
<dbReference type="NCBIfam" id="TIGR00715">
    <property type="entry name" value="precor6x_red"/>
    <property type="match status" value="1"/>
</dbReference>
<dbReference type="EMBL" id="VCPC01000002">
    <property type="protein sequence ID" value="TMV12988.1"/>
    <property type="molecule type" value="Genomic_DNA"/>
</dbReference>
<comment type="caution">
    <text evidence="4">The sequence shown here is derived from an EMBL/GenBank/DDBJ whole genome shotgun (WGS) entry which is preliminary data.</text>
</comment>
<protein>
    <submittedName>
        <fullName evidence="4">Cobalt-precorrin-6A reductase</fullName>
        <ecNumber evidence="4">1.3.1.106</ecNumber>
    </submittedName>
</protein>
<proteinExistence type="predicted"/>
<evidence type="ECO:0000313" key="5">
    <source>
        <dbReference type="Proteomes" id="UP001191082"/>
    </source>
</evidence>
<dbReference type="InterPro" id="IPR003723">
    <property type="entry name" value="Precorrin-6x_reduct"/>
</dbReference>
<organism evidence="4 5">
    <name type="scientific">Arenibacterium halophilum</name>
    <dbReference type="NCBI Taxonomy" id="2583821"/>
    <lineage>
        <taxon>Bacteria</taxon>
        <taxon>Pseudomonadati</taxon>
        <taxon>Pseudomonadota</taxon>
        <taxon>Alphaproteobacteria</taxon>
        <taxon>Rhodobacterales</taxon>
        <taxon>Paracoccaceae</taxon>
        <taxon>Arenibacterium</taxon>
    </lineage>
</organism>
<dbReference type="PROSITE" id="PS51014">
    <property type="entry name" value="COBK_CBIJ"/>
    <property type="match status" value="1"/>
</dbReference>
<dbReference type="Pfam" id="PF02571">
    <property type="entry name" value="CbiJ"/>
    <property type="match status" value="1"/>
</dbReference>
<dbReference type="GO" id="GO:0016491">
    <property type="term" value="F:oxidoreductase activity"/>
    <property type="evidence" value="ECO:0007669"/>
    <property type="project" value="UniProtKB-KW"/>
</dbReference>
<evidence type="ECO:0000256" key="3">
    <source>
        <dbReference type="ARBA" id="ARBA00023002"/>
    </source>
</evidence>
<evidence type="ECO:0000256" key="1">
    <source>
        <dbReference type="ARBA" id="ARBA00004953"/>
    </source>
</evidence>
<keyword evidence="5" id="KW-1185">Reference proteome</keyword>
<evidence type="ECO:0000313" key="4">
    <source>
        <dbReference type="EMBL" id="TMV12988.1"/>
    </source>
</evidence>
<dbReference type="RefSeq" id="WP_138863544.1">
    <property type="nucleotide sequence ID" value="NZ_VCPC01000002.1"/>
</dbReference>
<dbReference type="EC" id="1.3.1.106" evidence="4"/>
<comment type="pathway">
    <text evidence="1">Cofactor biosynthesis; adenosylcobalamin biosynthesis.</text>
</comment>
<dbReference type="NCBIfam" id="NF005968">
    <property type="entry name" value="PRK08057.1-2"/>
    <property type="match status" value="1"/>
</dbReference>
<reference evidence="4 5" key="1">
    <citation type="submission" date="2019-05" db="EMBL/GenBank/DDBJ databases">
        <title>Marivita sp. nov. isolated from sea sediment.</title>
        <authorList>
            <person name="Kim W."/>
        </authorList>
    </citation>
    <scope>NUCLEOTIDE SEQUENCE [LARGE SCALE GENOMIC DNA]</scope>
    <source>
        <strain evidence="4 5">CAU 1492</strain>
    </source>
</reference>
<dbReference type="PANTHER" id="PTHR36925">
    <property type="entry name" value="COBALT-PRECORRIN-6A REDUCTASE"/>
    <property type="match status" value="1"/>
</dbReference>
<keyword evidence="2" id="KW-0169">Cobalamin biosynthesis</keyword>
<dbReference type="Proteomes" id="UP001191082">
    <property type="component" value="Unassembled WGS sequence"/>
</dbReference>
<sequence length="251" mass="26421">MAQHILVLGGTTEATALAQAISDAGLRAVFSYAGRVADPKAQPLPTRVGGFGGVEAMADWLRDTGITHVVDATHPFAAGISANAVAACAACNIPLLALTRQPWEAQPGDNWHHVPDIPAAVAALEGPKRRVMLAIGRMHLDAFATQPAHFYLLRLVDAPDGPLPLPDCAIEVSRGPFTVEQDIALMQRHGIELVVAKNAGGSGARAKVDAARALSIPMLMIDRPALPQRAEVHDIDAVFDWLAHSGTDLGV</sequence>
<name>A0ABY2X9E0_9RHOB</name>
<dbReference type="PANTHER" id="PTHR36925:SF1">
    <property type="entry name" value="COBALT-PRECORRIN-6A REDUCTASE"/>
    <property type="match status" value="1"/>
</dbReference>
<evidence type="ECO:0000256" key="2">
    <source>
        <dbReference type="ARBA" id="ARBA00022573"/>
    </source>
</evidence>
<gene>
    <name evidence="4" type="ORF">FGK64_09355</name>
</gene>
<keyword evidence="3 4" id="KW-0560">Oxidoreductase</keyword>